<sequence length="35" mass="3824">MRLPGVCSRANTVVVGLNAYLWDVLLIARDTAHAQ</sequence>
<dbReference type="AlphaFoldDB" id="D2QN70"/>
<organism evidence="1 2">
    <name type="scientific">Spirosoma linguale (strain ATCC 33905 / DSM 74 / LMG 10896 / Claus 1)</name>
    <dbReference type="NCBI Taxonomy" id="504472"/>
    <lineage>
        <taxon>Bacteria</taxon>
        <taxon>Pseudomonadati</taxon>
        <taxon>Bacteroidota</taxon>
        <taxon>Cytophagia</taxon>
        <taxon>Cytophagales</taxon>
        <taxon>Cytophagaceae</taxon>
        <taxon>Spirosoma</taxon>
    </lineage>
</organism>
<dbReference type="Proteomes" id="UP000002028">
    <property type="component" value="Chromosome"/>
</dbReference>
<name>D2QN70_SPILD</name>
<dbReference type="KEGG" id="sli:Slin_3248"/>
<protein>
    <submittedName>
        <fullName evidence="1">Uncharacterized protein</fullName>
    </submittedName>
</protein>
<evidence type="ECO:0000313" key="1">
    <source>
        <dbReference type="EMBL" id="ADB39259.1"/>
    </source>
</evidence>
<reference evidence="1 2" key="1">
    <citation type="journal article" date="2010" name="Stand. Genomic Sci.">
        <title>Complete genome sequence of Spirosoma linguale type strain (1).</title>
        <authorList>
            <person name="Lail K."/>
            <person name="Sikorski J."/>
            <person name="Saunders E."/>
            <person name="Lapidus A."/>
            <person name="Glavina Del Rio T."/>
            <person name="Copeland A."/>
            <person name="Tice H."/>
            <person name="Cheng J.-F."/>
            <person name="Lucas S."/>
            <person name="Nolan M."/>
            <person name="Bruce D."/>
            <person name="Goodwin L."/>
            <person name="Pitluck S."/>
            <person name="Ivanova N."/>
            <person name="Mavromatis K."/>
            <person name="Ovchinnikova G."/>
            <person name="Pati A."/>
            <person name="Chen A."/>
            <person name="Palaniappan K."/>
            <person name="Land M."/>
            <person name="Hauser L."/>
            <person name="Chang Y.-J."/>
            <person name="Jeffries C.D."/>
            <person name="Chain P."/>
            <person name="Brettin T."/>
            <person name="Detter J.C."/>
            <person name="Schuetze A."/>
            <person name="Rohde M."/>
            <person name="Tindall B.J."/>
            <person name="Goeker M."/>
            <person name="Bristow J."/>
            <person name="Eisen J.A."/>
            <person name="Markowitz V."/>
            <person name="Hugenholtz P."/>
            <person name="Kyrpides N.C."/>
            <person name="Klenk H.-P."/>
            <person name="Chen F."/>
        </authorList>
    </citation>
    <scope>NUCLEOTIDE SEQUENCE [LARGE SCALE GENOMIC DNA]</scope>
    <source>
        <strain evidence="2">ATCC 33905 / DSM 74 / LMG 10896 / Claus 1</strain>
    </source>
</reference>
<dbReference type="EMBL" id="CP001769">
    <property type="protein sequence ID" value="ADB39259.1"/>
    <property type="molecule type" value="Genomic_DNA"/>
</dbReference>
<evidence type="ECO:0000313" key="2">
    <source>
        <dbReference type="Proteomes" id="UP000002028"/>
    </source>
</evidence>
<proteinExistence type="predicted"/>
<gene>
    <name evidence="1" type="ordered locus">Slin_3248</name>
</gene>
<dbReference type="HOGENOM" id="CLU_3367395_0_0_10"/>
<accession>D2QN70</accession>
<keyword evidence="2" id="KW-1185">Reference proteome</keyword>